<dbReference type="Pfam" id="PF00789">
    <property type="entry name" value="UBX"/>
    <property type="match status" value="1"/>
</dbReference>
<accession>A0A316ZAM4</accession>
<dbReference type="RefSeq" id="XP_025598353.1">
    <property type="nucleotide sequence ID" value="XM_025742290.1"/>
</dbReference>
<dbReference type="PANTHER" id="PTHR46467">
    <property type="entry name" value="TETHER CONTAINING UBX DOMAIN FOR GLUT4"/>
    <property type="match status" value="1"/>
</dbReference>
<evidence type="ECO:0000313" key="4">
    <source>
        <dbReference type="Proteomes" id="UP000245946"/>
    </source>
</evidence>
<dbReference type="SMART" id="SM00166">
    <property type="entry name" value="UBX"/>
    <property type="match status" value="1"/>
</dbReference>
<dbReference type="GO" id="GO:0012506">
    <property type="term" value="C:vesicle membrane"/>
    <property type="evidence" value="ECO:0007669"/>
    <property type="project" value="TreeGrafter"/>
</dbReference>
<evidence type="ECO:0000313" key="3">
    <source>
        <dbReference type="EMBL" id="PWN98074.1"/>
    </source>
</evidence>
<feature type="compositionally biased region" description="Low complexity" evidence="1">
    <location>
        <begin position="9"/>
        <end position="39"/>
    </location>
</feature>
<feature type="region of interest" description="Disordered" evidence="1">
    <location>
        <begin position="56"/>
        <end position="78"/>
    </location>
</feature>
<feature type="region of interest" description="Disordered" evidence="1">
    <location>
        <begin position="1"/>
        <end position="39"/>
    </location>
</feature>
<dbReference type="GO" id="GO:0005634">
    <property type="term" value="C:nucleus"/>
    <property type="evidence" value="ECO:0007669"/>
    <property type="project" value="TreeGrafter"/>
</dbReference>
<feature type="region of interest" description="Disordered" evidence="1">
    <location>
        <begin position="218"/>
        <end position="272"/>
    </location>
</feature>
<dbReference type="Proteomes" id="UP000245946">
    <property type="component" value="Unassembled WGS sequence"/>
</dbReference>
<keyword evidence="4" id="KW-1185">Reference proteome</keyword>
<dbReference type="Gene3D" id="3.10.20.90">
    <property type="entry name" value="Phosphatidylinositol 3-kinase Catalytic Subunit, Chain A, domain 1"/>
    <property type="match status" value="1"/>
</dbReference>
<name>A0A316ZAM4_9BASI</name>
<dbReference type="EMBL" id="KZ819292">
    <property type="protein sequence ID" value="PWN98074.1"/>
    <property type="molecule type" value="Genomic_DNA"/>
</dbReference>
<dbReference type="SUPFAM" id="SSF54236">
    <property type="entry name" value="Ubiquitin-like"/>
    <property type="match status" value="1"/>
</dbReference>
<evidence type="ECO:0000256" key="1">
    <source>
        <dbReference type="SAM" id="MobiDB-lite"/>
    </source>
</evidence>
<dbReference type="GO" id="GO:0006886">
    <property type="term" value="P:intracellular protein transport"/>
    <property type="evidence" value="ECO:0007669"/>
    <property type="project" value="TreeGrafter"/>
</dbReference>
<proteinExistence type="predicted"/>
<dbReference type="GeneID" id="37269834"/>
<gene>
    <name evidence="3" type="ORF">FA09DRAFT_329715</name>
</gene>
<dbReference type="InterPro" id="IPR001012">
    <property type="entry name" value="UBX_dom"/>
</dbReference>
<protein>
    <recommendedName>
        <fullName evidence="2">UBX domain-containing protein</fullName>
    </recommendedName>
</protein>
<dbReference type="OrthoDB" id="440781at2759"/>
<dbReference type="InterPro" id="IPR029071">
    <property type="entry name" value="Ubiquitin-like_domsf"/>
</dbReference>
<sequence>MSTETQPQPAEVPAAPEASSSASASTAAPASASASSSAPPLPVWSAVHLYLPPSTAGPSLSERLAAQPEPPAPSSGELRAAFAGALAGRSGPDAPLMTRAMREKEDLKRNGPRKEWTQLRIRLRFPSRHHLEALFPASAPLSSLYSFLRQSVNDDARAQRAKFVLYQTPPRREFAEKDAKLRGKTLLELGFAPQAVLCVKWENEAWNASSAEPPLLPELLASAEELPAPPSFAQTPTAPPQGQTLGGPAPQSAEGEKKEKKMPAWLAKGLKK</sequence>
<dbReference type="GO" id="GO:0005737">
    <property type="term" value="C:cytoplasm"/>
    <property type="evidence" value="ECO:0007669"/>
    <property type="project" value="TreeGrafter"/>
</dbReference>
<dbReference type="PANTHER" id="PTHR46467:SF1">
    <property type="entry name" value="TETHER CONTAINING UBX DOMAIN FOR GLUT4"/>
    <property type="match status" value="1"/>
</dbReference>
<feature type="compositionally biased region" description="Polar residues" evidence="1">
    <location>
        <begin position="232"/>
        <end position="243"/>
    </location>
</feature>
<dbReference type="AlphaFoldDB" id="A0A316ZAM4"/>
<dbReference type="PROSITE" id="PS50033">
    <property type="entry name" value="UBX"/>
    <property type="match status" value="1"/>
</dbReference>
<organism evidence="3 4">
    <name type="scientific">Tilletiopsis washingtonensis</name>
    <dbReference type="NCBI Taxonomy" id="58919"/>
    <lineage>
        <taxon>Eukaryota</taxon>
        <taxon>Fungi</taxon>
        <taxon>Dikarya</taxon>
        <taxon>Basidiomycota</taxon>
        <taxon>Ustilaginomycotina</taxon>
        <taxon>Exobasidiomycetes</taxon>
        <taxon>Entylomatales</taxon>
        <taxon>Entylomatales incertae sedis</taxon>
        <taxon>Tilletiopsis</taxon>
    </lineage>
</organism>
<dbReference type="STRING" id="58919.A0A316ZAM4"/>
<evidence type="ECO:0000259" key="2">
    <source>
        <dbReference type="PROSITE" id="PS50033"/>
    </source>
</evidence>
<reference evidence="3 4" key="1">
    <citation type="journal article" date="2018" name="Mol. Biol. Evol.">
        <title>Broad Genomic Sampling Reveals a Smut Pathogenic Ancestry of the Fungal Clade Ustilaginomycotina.</title>
        <authorList>
            <person name="Kijpornyongpan T."/>
            <person name="Mondo S.J."/>
            <person name="Barry K."/>
            <person name="Sandor L."/>
            <person name="Lee J."/>
            <person name="Lipzen A."/>
            <person name="Pangilinan J."/>
            <person name="LaButti K."/>
            <person name="Hainaut M."/>
            <person name="Henrissat B."/>
            <person name="Grigoriev I.V."/>
            <person name="Spatafora J.W."/>
            <person name="Aime M.C."/>
        </authorList>
    </citation>
    <scope>NUCLEOTIDE SEQUENCE [LARGE SCALE GENOMIC DNA]</scope>
    <source>
        <strain evidence="3 4">MCA 4186</strain>
    </source>
</reference>
<feature type="domain" description="UBX" evidence="2">
    <location>
        <begin position="114"/>
        <end position="199"/>
    </location>
</feature>